<dbReference type="UniPathway" id="UPA01057">
    <property type="reaction ID" value="UER00900"/>
</dbReference>
<dbReference type="OrthoDB" id="5342129at2"/>
<dbReference type="PRINTS" id="PR00111">
    <property type="entry name" value="ABHYDROLASE"/>
</dbReference>
<evidence type="ECO:0000313" key="5">
    <source>
        <dbReference type="EMBL" id="RAL23677.1"/>
    </source>
</evidence>
<keyword evidence="6" id="KW-1185">Reference proteome</keyword>
<keyword evidence="2 3" id="KW-0456">Lyase</keyword>
<dbReference type="Pfam" id="PF00561">
    <property type="entry name" value="Abhydrolase_1"/>
    <property type="match status" value="1"/>
</dbReference>
<comment type="subunit">
    <text evidence="3">Monomer.</text>
</comment>
<evidence type="ECO:0000256" key="1">
    <source>
        <dbReference type="ARBA" id="ARBA00022428"/>
    </source>
</evidence>
<evidence type="ECO:0000259" key="4">
    <source>
        <dbReference type="Pfam" id="PF00561"/>
    </source>
</evidence>
<name>A0A328CBZ8_9DELT</name>
<comment type="pathway">
    <text evidence="3">Quinol/quinone metabolism; 1,4-dihydroxy-2-naphthoate biosynthesis; 1,4-dihydroxy-2-naphthoate from chorismate: step 3/7.</text>
</comment>
<comment type="pathway">
    <text evidence="3">Quinol/quinone metabolism; menaquinone biosynthesis.</text>
</comment>
<dbReference type="InterPro" id="IPR000073">
    <property type="entry name" value="AB_hydrolase_1"/>
</dbReference>
<dbReference type="HAMAP" id="MF_01660">
    <property type="entry name" value="MenH"/>
    <property type="match status" value="1"/>
</dbReference>
<organism evidence="5 6">
    <name type="scientific">Lujinxingia litoralis</name>
    <dbReference type="NCBI Taxonomy" id="2211119"/>
    <lineage>
        <taxon>Bacteria</taxon>
        <taxon>Deltaproteobacteria</taxon>
        <taxon>Bradymonadales</taxon>
        <taxon>Lujinxingiaceae</taxon>
        <taxon>Lujinxingia</taxon>
    </lineage>
</organism>
<accession>A0A328CBZ8</accession>
<dbReference type="EC" id="4.2.99.20" evidence="3"/>
<dbReference type="PANTHER" id="PTHR42916:SF1">
    <property type="entry name" value="PROTEIN PHYLLO, CHLOROPLASTIC"/>
    <property type="match status" value="1"/>
</dbReference>
<dbReference type="RefSeq" id="WP_111728935.1">
    <property type="nucleotide sequence ID" value="NZ_QHKO01000002.1"/>
</dbReference>
<evidence type="ECO:0000313" key="6">
    <source>
        <dbReference type="Proteomes" id="UP000249169"/>
    </source>
</evidence>
<sequence length="263" mass="27715">MKGRLQVREQGEGPVALFVHGFMGDGRDWEEVIAGCRDVRRCVAVDLPGHGGSVGALGEEPMTLGAMAEQVAAVVAEVSSEPVDVVGYSMGGRVALALALAYPERVRTVVLESASPGLEGEGARKVRAELDRERAARLRGVGVRGFVAEWYELALFESLRAHPGFEAMKGRRLEGDAEALARVIAEVSPGLEPERWSELPGLGVPSLWIAGASDARYASMAARAAGASGGEARVIGGAGHNVHLEEPRGVVEALRVFWRSAGG</sequence>
<dbReference type="PANTHER" id="PTHR42916">
    <property type="entry name" value="2-SUCCINYL-5-ENOLPYRUVYL-6-HYDROXY-3-CYCLOHEXENE-1-CARBOXYLATE SYNTHASE"/>
    <property type="match status" value="1"/>
</dbReference>
<comment type="function">
    <text evidence="3">Catalyzes a proton abstraction reaction that results in 2,5-elimination of pyruvate from 2-succinyl-5-enolpyruvyl-6-hydroxy-3-cyclohexene-1-carboxylate (SEPHCHC) and the formation of 2-succinyl-6-hydroxy-2,4-cyclohexadiene-1-carboxylate (SHCHC).</text>
</comment>
<proteinExistence type="inferred from homology"/>
<comment type="similarity">
    <text evidence="3">Belongs to the AB hydrolase superfamily. MenH family.</text>
</comment>
<dbReference type="PRINTS" id="PR00412">
    <property type="entry name" value="EPOXHYDRLASE"/>
</dbReference>
<dbReference type="InterPro" id="IPR000639">
    <property type="entry name" value="Epox_hydrolase-like"/>
</dbReference>
<gene>
    <name evidence="3" type="primary">menH</name>
    <name evidence="5" type="ORF">DL240_05825</name>
</gene>
<evidence type="ECO:0000256" key="2">
    <source>
        <dbReference type="ARBA" id="ARBA00023239"/>
    </source>
</evidence>
<dbReference type="Proteomes" id="UP000249169">
    <property type="component" value="Unassembled WGS sequence"/>
</dbReference>
<comment type="caution">
    <text evidence="5">The sequence shown here is derived from an EMBL/GenBank/DDBJ whole genome shotgun (WGS) entry which is preliminary data.</text>
</comment>
<dbReference type="EMBL" id="QHKO01000002">
    <property type="protein sequence ID" value="RAL23677.1"/>
    <property type="molecule type" value="Genomic_DNA"/>
</dbReference>
<dbReference type="InterPro" id="IPR022485">
    <property type="entry name" value="SHCHC_synthase_MenH"/>
</dbReference>
<dbReference type="GO" id="GO:0070205">
    <property type="term" value="F:2-succinyl-6-hydroxy-2,4-cyclohexadiene-1-carboxylate synthase activity"/>
    <property type="evidence" value="ECO:0007669"/>
    <property type="project" value="UniProtKB-UniRule"/>
</dbReference>
<reference evidence="5 6" key="1">
    <citation type="submission" date="2018-05" db="EMBL/GenBank/DDBJ databases">
        <title>Lujinxingia marina gen. nov. sp. nov., a new facultative anaerobic member of the class Deltaproteobacteria, and proposal of Lujinxingaceae fam. nov.</title>
        <authorList>
            <person name="Li C.-M."/>
        </authorList>
    </citation>
    <scope>NUCLEOTIDE SEQUENCE [LARGE SCALE GENOMIC DNA]</scope>
    <source>
        <strain evidence="5 6">B210</strain>
    </source>
</reference>
<dbReference type="Gene3D" id="3.40.50.1820">
    <property type="entry name" value="alpha/beta hydrolase"/>
    <property type="match status" value="1"/>
</dbReference>
<dbReference type="UniPathway" id="UPA00079"/>
<protein>
    <recommendedName>
        <fullName evidence="3">Putative 2-succinyl-6-hydroxy-2,4-cyclohexadiene-1-carboxylate synthase</fullName>
        <shortName evidence="3">SHCHC synthase</shortName>
        <ecNumber evidence="3">4.2.99.20</ecNumber>
    </recommendedName>
</protein>
<dbReference type="GO" id="GO:0009234">
    <property type="term" value="P:menaquinone biosynthetic process"/>
    <property type="evidence" value="ECO:0007669"/>
    <property type="project" value="UniProtKB-UniRule"/>
</dbReference>
<feature type="domain" description="AB hydrolase-1" evidence="4">
    <location>
        <begin position="17"/>
        <end position="247"/>
    </location>
</feature>
<evidence type="ECO:0000256" key="3">
    <source>
        <dbReference type="HAMAP-Rule" id="MF_01660"/>
    </source>
</evidence>
<dbReference type="InterPro" id="IPR029058">
    <property type="entry name" value="AB_hydrolase_fold"/>
</dbReference>
<dbReference type="AlphaFoldDB" id="A0A328CBZ8"/>
<keyword evidence="1 3" id="KW-0474">Menaquinone biosynthesis</keyword>
<dbReference type="SUPFAM" id="SSF53474">
    <property type="entry name" value="alpha/beta-Hydrolases"/>
    <property type="match status" value="1"/>
</dbReference>
<comment type="catalytic activity">
    <reaction evidence="3">
        <text>5-enolpyruvoyl-6-hydroxy-2-succinyl-cyclohex-3-ene-1-carboxylate = (1R,6R)-6-hydroxy-2-succinyl-cyclohexa-2,4-diene-1-carboxylate + pyruvate</text>
        <dbReference type="Rhea" id="RHEA:25597"/>
        <dbReference type="ChEBI" id="CHEBI:15361"/>
        <dbReference type="ChEBI" id="CHEBI:58689"/>
        <dbReference type="ChEBI" id="CHEBI:58818"/>
        <dbReference type="EC" id="4.2.99.20"/>
    </reaction>
</comment>